<dbReference type="EMBL" id="LSSL01001553">
    <property type="protein sequence ID" value="OLY82415.1"/>
    <property type="molecule type" value="Genomic_DNA"/>
</dbReference>
<name>A0A1R0GZV4_9FUNG</name>
<comment type="caution">
    <text evidence="1">The sequence shown here is derived from an EMBL/GenBank/DDBJ whole genome shotgun (WGS) entry which is preliminary data.</text>
</comment>
<evidence type="ECO:0000313" key="1">
    <source>
        <dbReference type="EMBL" id="OLY82415.1"/>
    </source>
</evidence>
<proteinExistence type="predicted"/>
<accession>A0A1R0GZV4</accession>
<evidence type="ECO:0000313" key="2">
    <source>
        <dbReference type="Proteomes" id="UP000187455"/>
    </source>
</evidence>
<reference evidence="1 2" key="1">
    <citation type="journal article" date="2016" name="Mol. Biol. Evol.">
        <title>Genome-Wide Survey of Gut Fungi (Harpellales) Reveals the First Horizontally Transferred Ubiquitin Gene from a Mosquito Host.</title>
        <authorList>
            <person name="Wang Y."/>
            <person name="White M.M."/>
            <person name="Kvist S."/>
            <person name="Moncalvo J.M."/>
        </authorList>
    </citation>
    <scope>NUCLEOTIDE SEQUENCE [LARGE SCALE GENOMIC DNA]</scope>
    <source>
        <strain evidence="1 2">ALG-7-W6</strain>
    </source>
</reference>
<protein>
    <submittedName>
        <fullName evidence="1">Uncharacterized protein</fullName>
    </submittedName>
</protein>
<dbReference type="Proteomes" id="UP000187455">
    <property type="component" value="Unassembled WGS sequence"/>
</dbReference>
<keyword evidence="2" id="KW-1185">Reference proteome</keyword>
<dbReference type="OrthoDB" id="5534248at2759"/>
<gene>
    <name evidence="1" type="ORF">AYI68_g3459</name>
</gene>
<dbReference type="AlphaFoldDB" id="A0A1R0GZV4"/>
<sequence length="88" mass="10004">MWAATRLPSLTNTIRSLNCDIFEIIRGLYVLGLTSRISELFFTDDPALLAESETDMQISLNQITDWSNKWEMTENASKCGKMNFAVPQ</sequence>
<organism evidence="1 2">
    <name type="scientific">Smittium mucronatum</name>
    <dbReference type="NCBI Taxonomy" id="133383"/>
    <lineage>
        <taxon>Eukaryota</taxon>
        <taxon>Fungi</taxon>
        <taxon>Fungi incertae sedis</taxon>
        <taxon>Zoopagomycota</taxon>
        <taxon>Kickxellomycotina</taxon>
        <taxon>Harpellomycetes</taxon>
        <taxon>Harpellales</taxon>
        <taxon>Legeriomycetaceae</taxon>
        <taxon>Smittium</taxon>
    </lineage>
</organism>